<dbReference type="GO" id="GO:0016757">
    <property type="term" value="F:glycosyltransferase activity"/>
    <property type="evidence" value="ECO:0007669"/>
    <property type="project" value="InterPro"/>
</dbReference>
<dbReference type="EMBL" id="CACVAQ010000530">
    <property type="protein sequence ID" value="CAA6830039.1"/>
    <property type="molecule type" value="Genomic_DNA"/>
</dbReference>
<accession>A0A6S6UDM5</accession>
<evidence type="ECO:0000259" key="2">
    <source>
        <dbReference type="Pfam" id="PF00534"/>
    </source>
</evidence>
<protein>
    <recommendedName>
        <fullName evidence="2">Glycosyl transferase family 1 domain-containing protein</fullName>
    </recommendedName>
</protein>
<gene>
    <name evidence="3" type="ORF">HELGO_WM26299</name>
</gene>
<feature type="domain" description="Glycosyl transferase family 1" evidence="2">
    <location>
        <begin position="182"/>
        <end position="337"/>
    </location>
</feature>
<proteinExistence type="predicted"/>
<evidence type="ECO:0000313" key="3">
    <source>
        <dbReference type="EMBL" id="CAA6830039.1"/>
    </source>
</evidence>
<dbReference type="PANTHER" id="PTHR46401:SF2">
    <property type="entry name" value="GLYCOSYLTRANSFERASE WBBK-RELATED"/>
    <property type="match status" value="1"/>
</dbReference>
<dbReference type="Pfam" id="PF00534">
    <property type="entry name" value="Glycos_transf_1"/>
    <property type="match status" value="1"/>
</dbReference>
<dbReference type="PANTHER" id="PTHR46401">
    <property type="entry name" value="GLYCOSYLTRANSFERASE WBBK-RELATED"/>
    <property type="match status" value="1"/>
</dbReference>
<evidence type="ECO:0000256" key="1">
    <source>
        <dbReference type="ARBA" id="ARBA00022679"/>
    </source>
</evidence>
<dbReference type="Gene3D" id="3.40.50.2000">
    <property type="entry name" value="Glycogen Phosphorylase B"/>
    <property type="match status" value="2"/>
</dbReference>
<reference evidence="3" key="1">
    <citation type="submission" date="2020-01" db="EMBL/GenBank/DDBJ databases">
        <authorList>
            <person name="Meier V. D."/>
            <person name="Meier V D."/>
        </authorList>
    </citation>
    <scope>NUCLEOTIDE SEQUENCE</scope>
    <source>
        <strain evidence="3">HLG_WM_MAG_10</strain>
    </source>
</reference>
<dbReference type="InterPro" id="IPR001296">
    <property type="entry name" value="Glyco_trans_1"/>
</dbReference>
<dbReference type="GO" id="GO:0009103">
    <property type="term" value="P:lipopolysaccharide biosynthetic process"/>
    <property type="evidence" value="ECO:0007669"/>
    <property type="project" value="TreeGrafter"/>
</dbReference>
<organism evidence="3">
    <name type="scientific">uncultured Aureispira sp</name>
    <dbReference type="NCBI Taxonomy" id="1331704"/>
    <lineage>
        <taxon>Bacteria</taxon>
        <taxon>Pseudomonadati</taxon>
        <taxon>Bacteroidota</taxon>
        <taxon>Saprospiria</taxon>
        <taxon>Saprospirales</taxon>
        <taxon>Saprospiraceae</taxon>
        <taxon>Aureispira</taxon>
        <taxon>environmental samples</taxon>
    </lineage>
</organism>
<name>A0A6S6UDM5_9BACT</name>
<sequence length="370" mass="43712">MTKIYFTVTNDLTYDQRMIRICTSLSKLGYDIWLIGRQRPNSQPLNKQVFQQKRLNCFFERGKFFYLEYNIRLFFFLLWNRFDAVCSIDLDTILAGYYSSFLKRKICIYDAHEYFTEVPEVVQRPKTKRIWEWVANHTIPKLTYAYTVCQSLQKVFLEQYNTPFEVIRNVPFQQANLPPSLPFKAPFILLYQGVLNDGRGLEELIVALQELPQVEFWMAGEGDCSQELRDLVQTLKLEKQVKFLGYIQPHELKEITKKAHLGVNLLQNKGLNYYYSLANKFFDYIQAQKPSLNMNFPEYATIIKEHPVGLLLDDLTPKTIVRSIQALIEHPEVYESLQDHCLKAREVFVWEKEALKLEAFYKQIFSTPKK</sequence>
<dbReference type="SUPFAM" id="SSF53756">
    <property type="entry name" value="UDP-Glycosyltransferase/glycogen phosphorylase"/>
    <property type="match status" value="1"/>
</dbReference>
<keyword evidence="1" id="KW-0808">Transferase</keyword>
<dbReference type="AlphaFoldDB" id="A0A6S6UDM5"/>